<dbReference type="AlphaFoldDB" id="A0A9D4K8C7"/>
<protein>
    <submittedName>
        <fullName evidence="1">Uncharacterized protein</fullName>
    </submittedName>
</protein>
<dbReference type="Proteomes" id="UP000828390">
    <property type="component" value="Unassembled WGS sequence"/>
</dbReference>
<accession>A0A9D4K8C7</accession>
<reference evidence="1" key="2">
    <citation type="submission" date="2020-11" db="EMBL/GenBank/DDBJ databases">
        <authorList>
            <person name="McCartney M.A."/>
            <person name="Auch B."/>
            <person name="Kono T."/>
            <person name="Mallez S."/>
            <person name="Becker A."/>
            <person name="Gohl D.M."/>
            <person name="Silverstein K.A.T."/>
            <person name="Koren S."/>
            <person name="Bechman K.B."/>
            <person name="Herman A."/>
            <person name="Abrahante J.E."/>
            <person name="Garbe J."/>
        </authorList>
    </citation>
    <scope>NUCLEOTIDE SEQUENCE</scope>
    <source>
        <strain evidence="1">Duluth1</strain>
        <tissue evidence="1">Whole animal</tissue>
    </source>
</reference>
<evidence type="ECO:0000313" key="2">
    <source>
        <dbReference type="Proteomes" id="UP000828390"/>
    </source>
</evidence>
<evidence type="ECO:0000313" key="1">
    <source>
        <dbReference type="EMBL" id="KAH3834891.1"/>
    </source>
</evidence>
<sequence>MSIFQKKCDGQTDGRTDMVRALWSPGPSRFANAVEFFNSVTLFPGAAPVEAGQQPGRITVNPGLVTVYPGEATVVAGNAQRPGRAPVYRNSTGIHWRYNGIRPRQS</sequence>
<dbReference type="EMBL" id="JAIWYP010000004">
    <property type="protein sequence ID" value="KAH3834891.1"/>
    <property type="molecule type" value="Genomic_DNA"/>
</dbReference>
<keyword evidence="2" id="KW-1185">Reference proteome</keyword>
<comment type="caution">
    <text evidence="1">The sequence shown here is derived from an EMBL/GenBank/DDBJ whole genome shotgun (WGS) entry which is preliminary data.</text>
</comment>
<proteinExistence type="predicted"/>
<name>A0A9D4K8C7_DREPO</name>
<organism evidence="1 2">
    <name type="scientific">Dreissena polymorpha</name>
    <name type="common">Zebra mussel</name>
    <name type="synonym">Mytilus polymorpha</name>
    <dbReference type="NCBI Taxonomy" id="45954"/>
    <lineage>
        <taxon>Eukaryota</taxon>
        <taxon>Metazoa</taxon>
        <taxon>Spiralia</taxon>
        <taxon>Lophotrochozoa</taxon>
        <taxon>Mollusca</taxon>
        <taxon>Bivalvia</taxon>
        <taxon>Autobranchia</taxon>
        <taxon>Heteroconchia</taxon>
        <taxon>Euheterodonta</taxon>
        <taxon>Imparidentia</taxon>
        <taxon>Neoheterodontei</taxon>
        <taxon>Myida</taxon>
        <taxon>Dreissenoidea</taxon>
        <taxon>Dreissenidae</taxon>
        <taxon>Dreissena</taxon>
    </lineage>
</organism>
<gene>
    <name evidence="1" type="ORF">DPMN_108224</name>
</gene>
<reference evidence="1" key="1">
    <citation type="journal article" date="2019" name="bioRxiv">
        <title>The Genome of the Zebra Mussel, Dreissena polymorpha: A Resource for Invasive Species Research.</title>
        <authorList>
            <person name="McCartney M.A."/>
            <person name="Auch B."/>
            <person name="Kono T."/>
            <person name="Mallez S."/>
            <person name="Zhang Y."/>
            <person name="Obille A."/>
            <person name="Becker A."/>
            <person name="Abrahante J.E."/>
            <person name="Garbe J."/>
            <person name="Badalamenti J.P."/>
            <person name="Herman A."/>
            <person name="Mangelson H."/>
            <person name="Liachko I."/>
            <person name="Sullivan S."/>
            <person name="Sone E.D."/>
            <person name="Koren S."/>
            <person name="Silverstein K.A.T."/>
            <person name="Beckman K.B."/>
            <person name="Gohl D.M."/>
        </authorList>
    </citation>
    <scope>NUCLEOTIDE SEQUENCE</scope>
    <source>
        <strain evidence="1">Duluth1</strain>
        <tissue evidence="1">Whole animal</tissue>
    </source>
</reference>